<evidence type="ECO:0000313" key="1">
    <source>
        <dbReference type="EMBL" id="KAJ3521811.1"/>
    </source>
</evidence>
<proteinExistence type="predicted"/>
<dbReference type="Proteomes" id="UP001148629">
    <property type="component" value="Unassembled WGS sequence"/>
</dbReference>
<evidence type="ECO:0000313" key="2">
    <source>
        <dbReference type="Proteomes" id="UP001148629"/>
    </source>
</evidence>
<sequence length="163" mass="18440">MLSRTRAVLNEILGLAQVISACFMAWKALSLWADTPFPALVVTTESMVPAFYPGDVLFISNNKNPATVGDLPESEDLDQRQLILTKGDNNEVDDVSLYPDGQSYIYRHQILGFVRGYIPWLGWLVILLQNPLHVLTLLDALYQPTEEMVLEEQDDLDLKVNQY</sequence>
<organism evidence="1 2">
    <name type="scientific">Fusarium decemcellulare</name>
    <dbReference type="NCBI Taxonomy" id="57161"/>
    <lineage>
        <taxon>Eukaryota</taxon>
        <taxon>Fungi</taxon>
        <taxon>Dikarya</taxon>
        <taxon>Ascomycota</taxon>
        <taxon>Pezizomycotina</taxon>
        <taxon>Sordariomycetes</taxon>
        <taxon>Hypocreomycetidae</taxon>
        <taxon>Hypocreales</taxon>
        <taxon>Nectriaceae</taxon>
        <taxon>Fusarium</taxon>
        <taxon>Fusarium decemcellulare species complex</taxon>
    </lineage>
</organism>
<dbReference type="EMBL" id="JANRMS010002587">
    <property type="protein sequence ID" value="KAJ3521811.1"/>
    <property type="molecule type" value="Genomic_DNA"/>
</dbReference>
<protein>
    <submittedName>
        <fullName evidence="1">Uncharacterized protein</fullName>
    </submittedName>
</protein>
<keyword evidence="2" id="KW-1185">Reference proteome</keyword>
<comment type="caution">
    <text evidence="1">The sequence shown here is derived from an EMBL/GenBank/DDBJ whole genome shotgun (WGS) entry which is preliminary data.</text>
</comment>
<gene>
    <name evidence="1" type="ORF">NM208_g13124</name>
</gene>
<name>A0ACC1RPJ9_9HYPO</name>
<reference evidence="1" key="1">
    <citation type="submission" date="2022-08" db="EMBL/GenBank/DDBJ databases">
        <title>Genome Sequence of Fusarium decemcellulare.</title>
        <authorList>
            <person name="Buettner E."/>
        </authorList>
    </citation>
    <scope>NUCLEOTIDE SEQUENCE</scope>
    <source>
        <strain evidence="1">Babe19</strain>
    </source>
</reference>
<accession>A0ACC1RPJ9</accession>